<name>A0ABV1SKG9_9RHOB</name>
<evidence type="ECO:0000313" key="9">
    <source>
        <dbReference type="Proteomes" id="UP001438953"/>
    </source>
</evidence>
<evidence type="ECO:0000256" key="1">
    <source>
        <dbReference type="ARBA" id="ARBA00001965"/>
    </source>
</evidence>
<evidence type="ECO:0000259" key="7">
    <source>
        <dbReference type="PROSITE" id="PS50903"/>
    </source>
</evidence>
<keyword evidence="5" id="KW-0408">Iron</keyword>
<dbReference type="Pfam" id="PF00301">
    <property type="entry name" value="Rubredoxin"/>
    <property type="match status" value="1"/>
</dbReference>
<feature type="compositionally biased region" description="Basic and acidic residues" evidence="6">
    <location>
        <begin position="215"/>
        <end position="243"/>
    </location>
</feature>
<dbReference type="InterPro" id="IPR018527">
    <property type="entry name" value="Rubredoxin_Fe_BS"/>
</dbReference>
<evidence type="ECO:0000256" key="5">
    <source>
        <dbReference type="ARBA" id="ARBA00023004"/>
    </source>
</evidence>
<comment type="caution">
    <text evidence="8">The sequence shown here is derived from an EMBL/GenBank/DDBJ whole genome shotgun (WGS) entry which is preliminary data.</text>
</comment>
<accession>A0ABV1SKG9</accession>
<reference evidence="8 9" key="1">
    <citation type="submission" date="2024-01" db="EMBL/GenBank/DDBJ databases">
        <authorList>
            <person name="Deng Y."/>
            <person name="Su J."/>
        </authorList>
    </citation>
    <scope>NUCLEOTIDE SEQUENCE [LARGE SCALE GENOMIC DNA]</scope>
    <source>
        <strain evidence="8 9">CPCC 100088</strain>
    </source>
</reference>
<dbReference type="Proteomes" id="UP001438953">
    <property type="component" value="Unassembled WGS sequence"/>
</dbReference>
<feature type="domain" description="Rubredoxin-like" evidence="7">
    <location>
        <begin position="18"/>
        <end position="69"/>
    </location>
</feature>
<dbReference type="PANTHER" id="PTHR47627">
    <property type="entry name" value="RUBREDOXIN"/>
    <property type="match status" value="1"/>
</dbReference>
<dbReference type="CDD" id="cd00730">
    <property type="entry name" value="rubredoxin"/>
    <property type="match status" value="1"/>
</dbReference>
<evidence type="ECO:0000313" key="8">
    <source>
        <dbReference type="EMBL" id="MER5173402.1"/>
    </source>
</evidence>
<dbReference type="InterPro" id="IPR024935">
    <property type="entry name" value="Rubredoxin_dom"/>
</dbReference>
<proteinExistence type="predicted"/>
<keyword evidence="4" id="KW-0249">Electron transport</keyword>
<dbReference type="RefSeq" id="WP_350938792.1">
    <property type="nucleotide sequence ID" value="NZ_JAYWLC010000018.1"/>
</dbReference>
<dbReference type="InterPro" id="IPR023994">
    <property type="entry name" value="NiFe-hyd_HybE"/>
</dbReference>
<feature type="region of interest" description="Disordered" evidence="6">
    <location>
        <begin position="215"/>
        <end position="250"/>
    </location>
</feature>
<dbReference type="InterPro" id="IPR024934">
    <property type="entry name" value="Rubredoxin-like_dom"/>
</dbReference>
<keyword evidence="3" id="KW-0479">Metal-binding</keyword>
<dbReference type="PRINTS" id="PR00163">
    <property type="entry name" value="RUBREDOXIN"/>
</dbReference>
<dbReference type="PROSITE" id="PS00202">
    <property type="entry name" value="RUBREDOXIN"/>
    <property type="match status" value="1"/>
</dbReference>
<reference evidence="8 9" key="2">
    <citation type="submission" date="2024-06" db="EMBL/GenBank/DDBJ databases">
        <title>Thioclava kandeliae sp. nov. from a rhizosphere soil sample of Kandelia candel in a mangrove.</title>
        <authorList>
            <person name="Mu T."/>
        </authorList>
    </citation>
    <scope>NUCLEOTIDE SEQUENCE [LARGE SCALE GENOMIC DNA]</scope>
    <source>
        <strain evidence="8 9">CPCC 100088</strain>
    </source>
</reference>
<dbReference type="Pfam" id="PF11939">
    <property type="entry name" value="NiFe-hyd_HybE"/>
    <property type="match status" value="1"/>
</dbReference>
<sequence>MTGFEGSYMGAYDRISDQALMECKICWSTYDPAIGDDFRQVLPGTPFNALPDDWKCPNCDAPKAQFMVREDPGAPMMIEQRRIDEQVRNLIADFREIWNSTMRDVPLSNKALSVEAVGFRAHEGRGLGVLFSPWFMNLVLLPGADEDWSGLKAGAKEMVDFPSGCYEFIHNTRAQTGGYKACSLFSPMEEFQTQIQAREVAQAIMAELFKQENRAETDRRSEIRSSREAELAEARANEAHSLEETPIAEGAGLTIPSRRQIISAGLASEVMAIEPPVAGVEREAE</sequence>
<dbReference type="NCBIfam" id="TIGR03993">
    <property type="entry name" value="hydrog_HybE"/>
    <property type="match status" value="1"/>
</dbReference>
<comment type="cofactor">
    <cofactor evidence="1">
        <name>Fe(3+)</name>
        <dbReference type="ChEBI" id="CHEBI:29034"/>
    </cofactor>
</comment>
<dbReference type="PROSITE" id="PS50903">
    <property type="entry name" value="RUBREDOXIN_LIKE"/>
    <property type="match status" value="1"/>
</dbReference>
<evidence type="ECO:0000256" key="3">
    <source>
        <dbReference type="ARBA" id="ARBA00022723"/>
    </source>
</evidence>
<keyword evidence="9" id="KW-1185">Reference proteome</keyword>
<dbReference type="InterPro" id="IPR038530">
    <property type="entry name" value="NiFe-hyd_HybE_sf"/>
</dbReference>
<dbReference type="Gene3D" id="3.30.1460.40">
    <property type="entry name" value="[NiFe]-hydrogenase assembly chaperone, HybE"/>
    <property type="match status" value="1"/>
</dbReference>
<evidence type="ECO:0000256" key="4">
    <source>
        <dbReference type="ARBA" id="ARBA00022982"/>
    </source>
</evidence>
<evidence type="ECO:0000256" key="6">
    <source>
        <dbReference type="SAM" id="MobiDB-lite"/>
    </source>
</evidence>
<dbReference type="PANTHER" id="PTHR47627:SF1">
    <property type="entry name" value="RUBREDOXIN-1-RELATED"/>
    <property type="match status" value="1"/>
</dbReference>
<protein>
    <submittedName>
        <fullName evidence="8">[NiFe]-hydrogenase assembly chaperone HybE</fullName>
    </submittedName>
</protein>
<dbReference type="EMBL" id="JAYWLC010000018">
    <property type="protein sequence ID" value="MER5173402.1"/>
    <property type="molecule type" value="Genomic_DNA"/>
</dbReference>
<organism evidence="8 9">
    <name type="scientific">Thioclava kandeliae</name>
    <dbReference type="NCBI Taxonomy" id="3070818"/>
    <lineage>
        <taxon>Bacteria</taxon>
        <taxon>Pseudomonadati</taxon>
        <taxon>Pseudomonadota</taxon>
        <taxon>Alphaproteobacteria</taxon>
        <taxon>Rhodobacterales</taxon>
        <taxon>Paracoccaceae</taxon>
        <taxon>Thioclava</taxon>
    </lineage>
</organism>
<dbReference type="InterPro" id="IPR050526">
    <property type="entry name" value="Rubredoxin_ET"/>
</dbReference>
<keyword evidence="2" id="KW-0813">Transport</keyword>
<evidence type="ECO:0000256" key="2">
    <source>
        <dbReference type="ARBA" id="ARBA00022448"/>
    </source>
</evidence>
<gene>
    <name evidence="8" type="primary">hybE</name>
    <name evidence="8" type="ORF">VSX56_16670</name>
</gene>
<dbReference type="Gene3D" id="2.20.28.10">
    <property type="match status" value="1"/>
</dbReference>
<dbReference type="SUPFAM" id="SSF57802">
    <property type="entry name" value="Rubredoxin-like"/>
    <property type="match status" value="1"/>
</dbReference>